<accession>V5SFV2</accession>
<dbReference type="InterPro" id="IPR011032">
    <property type="entry name" value="GroES-like_sf"/>
</dbReference>
<dbReference type="EMBL" id="CP006912">
    <property type="protein sequence ID" value="AHB49413.1"/>
    <property type="molecule type" value="Genomic_DNA"/>
</dbReference>
<name>V5SFV2_9HYPH</name>
<evidence type="ECO:0000259" key="1">
    <source>
        <dbReference type="SMART" id="SM00829"/>
    </source>
</evidence>
<dbReference type="OrthoDB" id="9792321at2"/>
<gene>
    <name evidence="2" type="ORF">W911_15060</name>
</gene>
<dbReference type="KEGG" id="hni:W911_15060"/>
<dbReference type="Pfam" id="PF00107">
    <property type="entry name" value="ADH_zinc_N"/>
    <property type="match status" value="1"/>
</dbReference>
<dbReference type="SUPFAM" id="SSF50129">
    <property type="entry name" value="GroES-like"/>
    <property type="match status" value="1"/>
</dbReference>
<dbReference type="CDD" id="cd08276">
    <property type="entry name" value="MDR7"/>
    <property type="match status" value="1"/>
</dbReference>
<dbReference type="PANTHER" id="PTHR45033">
    <property type="match status" value="1"/>
</dbReference>
<sequence>MKAIKLARPASLDTFEVAEIGDPGAPGPGQIRVRLHANSLNYHDYAVAVGAIPTEGGRIPMSDGAGVVEAVGDGVAEFAEGDNVVSVFFPYWQNGEPPHGNFSHVPGDGLDGYAREAIVTPQTWFTRAPKGWSHVEAATLPCAALTAWRALVVEGGLKAGDSVLILGTGGVAIFALQMAKAMGAIAIVTSSSDAKLERAREMGADFTVNYKTDPDWGDTVRTWTGKRGVDHVLEIGGPGTLAQSITAARIGGHISLIGILTGIKGEVPTLAMMAKQIKLKGIIVGSRAHQAEMIRGLEATGIRPVIDRTFPLANLADAFRYEETGQHFGKICIEM</sequence>
<dbReference type="InterPro" id="IPR036291">
    <property type="entry name" value="NAD(P)-bd_dom_sf"/>
</dbReference>
<dbReference type="Gene3D" id="3.40.50.720">
    <property type="entry name" value="NAD(P)-binding Rossmann-like Domain"/>
    <property type="match status" value="1"/>
</dbReference>
<protein>
    <submittedName>
        <fullName evidence="2">NADPH:quinone oxidoreductase</fullName>
    </submittedName>
</protein>
<reference evidence="2 3" key="1">
    <citation type="journal article" date="2014" name="Genome Announc.">
        <title>Complete Genome Sequence of Hyphomicrobium nitrativorans Strain NL23, a Denitrifying Bacterium Isolated from Biofilm of a Methanol-Fed Denitrification System Treating Seawater at the Montreal Biodome.</title>
        <authorList>
            <person name="Martineau C."/>
            <person name="Villeneuve C."/>
            <person name="Mauffrey F."/>
            <person name="Villemur R."/>
        </authorList>
    </citation>
    <scope>NUCLEOTIDE SEQUENCE [LARGE SCALE GENOMIC DNA]</scope>
    <source>
        <strain evidence="2">NL23</strain>
    </source>
</reference>
<dbReference type="SMART" id="SM00829">
    <property type="entry name" value="PKS_ER"/>
    <property type="match status" value="1"/>
</dbReference>
<dbReference type="InterPro" id="IPR013154">
    <property type="entry name" value="ADH-like_N"/>
</dbReference>
<dbReference type="AlphaFoldDB" id="V5SFV2"/>
<dbReference type="InterPro" id="IPR013149">
    <property type="entry name" value="ADH-like_C"/>
</dbReference>
<proteinExistence type="predicted"/>
<dbReference type="GO" id="GO:0016491">
    <property type="term" value="F:oxidoreductase activity"/>
    <property type="evidence" value="ECO:0007669"/>
    <property type="project" value="InterPro"/>
</dbReference>
<evidence type="ECO:0000313" key="2">
    <source>
        <dbReference type="EMBL" id="AHB49413.1"/>
    </source>
</evidence>
<dbReference type="Proteomes" id="UP000018542">
    <property type="component" value="Chromosome"/>
</dbReference>
<keyword evidence="3" id="KW-1185">Reference proteome</keyword>
<dbReference type="Gene3D" id="3.90.180.10">
    <property type="entry name" value="Medium-chain alcohol dehydrogenases, catalytic domain"/>
    <property type="match status" value="1"/>
</dbReference>
<organism evidence="2 3">
    <name type="scientific">Hyphomicrobium nitrativorans NL23</name>
    <dbReference type="NCBI Taxonomy" id="1029756"/>
    <lineage>
        <taxon>Bacteria</taxon>
        <taxon>Pseudomonadati</taxon>
        <taxon>Pseudomonadota</taxon>
        <taxon>Alphaproteobacteria</taxon>
        <taxon>Hyphomicrobiales</taxon>
        <taxon>Hyphomicrobiaceae</taxon>
        <taxon>Hyphomicrobium</taxon>
    </lineage>
</organism>
<dbReference type="STRING" id="1029756.W911_15060"/>
<dbReference type="InterPro" id="IPR052711">
    <property type="entry name" value="Zinc_ADH-like"/>
</dbReference>
<dbReference type="HOGENOM" id="CLU_026673_3_4_5"/>
<dbReference type="SUPFAM" id="SSF51735">
    <property type="entry name" value="NAD(P)-binding Rossmann-fold domains"/>
    <property type="match status" value="1"/>
</dbReference>
<dbReference type="PANTHER" id="PTHR45033:SF2">
    <property type="entry name" value="ZINC-TYPE ALCOHOL DEHYDROGENASE-LIKE PROTEIN C1773.06C"/>
    <property type="match status" value="1"/>
</dbReference>
<dbReference type="RefSeq" id="WP_023788318.1">
    <property type="nucleotide sequence ID" value="NC_022997.1"/>
</dbReference>
<dbReference type="PATRIC" id="fig|1029756.8.peg.3137"/>
<dbReference type="InterPro" id="IPR020843">
    <property type="entry name" value="ER"/>
</dbReference>
<dbReference type="Pfam" id="PF08240">
    <property type="entry name" value="ADH_N"/>
    <property type="match status" value="1"/>
</dbReference>
<evidence type="ECO:0000313" key="3">
    <source>
        <dbReference type="Proteomes" id="UP000018542"/>
    </source>
</evidence>
<feature type="domain" description="Enoyl reductase (ER)" evidence="1">
    <location>
        <begin position="10"/>
        <end position="333"/>
    </location>
</feature>